<feature type="domain" description="GAF" evidence="1">
    <location>
        <begin position="45"/>
        <end position="156"/>
    </location>
</feature>
<dbReference type="Proteomes" id="UP001161276">
    <property type="component" value="Unassembled WGS sequence"/>
</dbReference>
<gene>
    <name evidence="2" type="ORF">N5K24_10030</name>
</gene>
<name>A0AA42WBS6_9BURK</name>
<reference evidence="2" key="1">
    <citation type="submission" date="2022-09" db="EMBL/GenBank/DDBJ databases">
        <title>Intensive care unit water sources are persistently colonized with multi-drug resistant bacteria and are the site of extensive horizontal gene transfer of antibiotic resistance genes.</title>
        <authorList>
            <person name="Diorio-Toth L."/>
        </authorList>
    </citation>
    <scope>NUCLEOTIDE SEQUENCE</scope>
    <source>
        <strain evidence="2">GD03676</strain>
    </source>
</reference>
<evidence type="ECO:0000313" key="3">
    <source>
        <dbReference type="Proteomes" id="UP001161276"/>
    </source>
</evidence>
<dbReference type="Gene3D" id="3.30.450.40">
    <property type="match status" value="1"/>
</dbReference>
<dbReference type="AlphaFoldDB" id="A0AA42WBS6"/>
<dbReference type="SUPFAM" id="SSF55781">
    <property type="entry name" value="GAF domain-like"/>
    <property type="match status" value="1"/>
</dbReference>
<dbReference type="InterPro" id="IPR029016">
    <property type="entry name" value="GAF-like_dom_sf"/>
</dbReference>
<dbReference type="RefSeq" id="WP_280026653.1">
    <property type="nucleotide sequence ID" value="NZ_JAOCKG010000003.1"/>
</dbReference>
<comment type="caution">
    <text evidence="2">The sequence shown here is derived from an EMBL/GenBank/DDBJ whole genome shotgun (WGS) entry which is preliminary data.</text>
</comment>
<accession>A0AA42WBS6</accession>
<proteinExistence type="predicted"/>
<protein>
    <submittedName>
        <fullName evidence="2">GAF domain-containing protein</fullName>
    </submittedName>
</protein>
<evidence type="ECO:0000259" key="1">
    <source>
        <dbReference type="Pfam" id="PF13185"/>
    </source>
</evidence>
<dbReference type="EMBL" id="JAOCKG010000003">
    <property type="protein sequence ID" value="MDH2050739.1"/>
    <property type="molecule type" value="Genomic_DNA"/>
</dbReference>
<sequence length="181" mass="19609">MTPASVFSPWAGYARALGLASGREAQWDVVSGLLEAAFGHRLFTALLYLEEHRLMKRLYTSDESISPLGGFKATGNGPWSRHVLEQGRLYVASNEDDVRSVFSEAPMLIDRGLQSALNIPVRHEGRVIGSLNLLAGRHAYDAADQDLAALIAGLCAPVFLEEMRAAQSAAAQVDRSQLDSV</sequence>
<dbReference type="Pfam" id="PF13185">
    <property type="entry name" value="GAF_2"/>
    <property type="match status" value="1"/>
</dbReference>
<dbReference type="InterPro" id="IPR003018">
    <property type="entry name" value="GAF"/>
</dbReference>
<evidence type="ECO:0000313" key="2">
    <source>
        <dbReference type="EMBL" id="MDH2050739.1"/>
    </source>
</evidence>
<organism evidence="2 3">
    <name type="scientific">Achromobacter marplatensis</name>
    <dbReference type="NCBI Taxonomy" id="470868"/>
    <lineage>
        <taxon>Bacteria</taxon>
        <taxon>Pseudomonadati</taxon>
        <taxon>Pseudomonadota</taxon>
        <taxon>Betaproteobacteria</taxon>
        <taxon>Burkholderiales</taxon>
        <taxon>Alcaligenaceae</taxon>
        <taxon>Achromobacter</taxon>
    </lineage>
</organism>